<dbReference type="InterPro" id="IPR042070">
    <property type="entry name" value="PucR_C-HTH_sf"/>
</dbReference>
<dbReference type="Pfam" id="PF25906">
    <property type="entry name" value="PucR-like_N"/>
    <property type="match status" value="1"/>
</dbReference>
<dbReference type="InterPro" id="IPR058663">
    <property type="entry name" value="PucR-like_N"/>
</dbReference>
<evidence type="ECO:0000259" key="1">
    <source>
        <dbReference type="Pfam" id="PF13556"/>
    </source>
</evidence>
<organism evidence="3 4">
    <name type="scientific">Paractinoplanes durhamensis</name>
    <dbReference type="NCBI Taxonomy" id="113563"/>
    <lineage>
        <taxon>Bacteria</taxon>
        <taxon>Bacillati</taxon>
        <taxon>Actinomycetota</taxon>
        <taxon>Actinomycetes</taxon>
        <taxon>Micromonosporales</taxon>
        <taxon>Micromonosporaceae</taxon>
        <taxon>Paractinoplanes</taxon>
    </lineage>
</organism>
<evidence type="ECO:0000313" key="3">
    <source>
        <dbReference type="EMBL" id="GIE06518.1"/>
    </source>
</evidence>
<proteinExistence type="predicted"/>
<sequence length="379" mass="40562">MTTPWRRVPADLAAAMRPRLPDTVPVIAAAVADLNPATGAKFERDVTTAVQVALDRFLDLAGTDEPALPPRIREVFVALGAAEARENHGPEVLLAALRMAARLLLRTASQSLADSRPVTVEEIIDLSDATSAFVDELAAACTEGLARQLREQAGEGDRRRRRAADLLLHGGAPAETAREAVAAIGWPGLDRVVPVLLPPDQARDAQFRFAGDGVVAERARDAVLLLCAGPRTERAELTESLSGRSAVIGPAVSWTEVPGAVRLAERAAELAGEGEAPVFVEDHFAALALRGEPGAMAALAARRLAPLAGLRLAQRDQLLVTLESWLRNWGSRTAVAAELYVHPQTVSYRLNRLRDLLGDALEDPAARFELQLALAHRPI</sequence>
<evidence type="ECO:0000313" key="4">
    <source>
        <dbReference type="Proteomes" id="UP000637628"/>
    </source>
</evidence>
<keyword evidence="4" id="KW-1185">Reference proteome</keyword>
<feature type="domain" description="PucR C-terminal helix-turn-helix" evidence="1">
    <location>
        <begin position="318"/>
        <end position="375"/>
    </location>
</feature>
<feature type="domain" description="PucR-like N-terminal" evidence="2">
    <location>
        <begin position="5"/>
        <end position="168"/>
    </location>
</feature>
<name>A0ABQ3Z9K1_9ACTN</name>
<dbReference type="Gene3D" id="1.10.10.2840">
    <property type="entry name" value="PucR C-terminal helix-turn-helix domain"/>
    <property type="match status" value="1"/>
</dbReference>
<accession>A0ABQ3Z9K1</accession>
<gene>
    <name evidence="3" type="ORF">Adu01nite_78680</name>
</gene>
<dbReference type="PANTHER" id="PTHR33744">
    <property type="entry name" value="CARBOHYDRATE DIACID REGULATOR"/>
    <property type="match status" value="1"/>
</dbReference>
<dbReference type="Proteomes" id="UP000637628">
    <property type="component" value="Unassembled WGS sequence"/>
</dbReference>
<dbReference type="PANTHER" id="PTHR33744:SF1">
    <property type="entry name" value="DNA-BINDING TRANSCRIPTIONAL ACTIVATOR ADER"/>
    <property type="match status" value="1"/>
</dbReference>
<evidence type="ECO:0008006" key="5">
    <source>
        <dbReference type="Google" id="ProtNLM"/>
    </source>
</evidence>
<dbReference type="RefSeq" id="WP_203734373.1">
    <property type="nucleotide sequence ID" value="NZ_BAAATX010000020.1"/>
</dbReference>
<dbReference type="InterPro" id="IPR051448">
    <property type="entry name" value="CdaR-like_regulators"/>
</dbReference>
<protein>
    <recommendedName>
        <fullName evidence="5">PucR family transcriptional regulator</fullName>
    </recommendedName>
</protein>
<evidence type="ECO:0000259" key="2">
    <source>
        <dbReference type="Pfam" id="PF25906"/>
    </source>
</evidence>
<dbReference type="Pfam" id="PF13556">
    <property type="entry name" value="HTH_30"/>
    <property type="match status" value="1"/>
</dbReference>
<reference evidence="3 4" key="1">
    <citation type="submission" date="2021-01" db="EMBL/GenBank/DDBJ databases">
        <title>Whole genome shotgun sequence of Actinoplanes durhamensis NBRC 14914.</title>
        <authorList>
            <person name="Komaki H."/>
            <person name="Tamura T."/>
        </authorList>
    </citation>
    <scope>NUCLEOTIDE SEQUENCE [LARGE SCALE GENOMIC DNA]</scope>
    <source>
        <strain evidence="3 4">NBRC 14914</strain>
    </source>
</reference>
<dbReference type="InterPro" id="IPR025736">
    <property type="entry name" value="PucR_C-HTH_dom"/>
</dbReference>
<comment type="caution">
    <text evidence="3">The sequence shown here is derived from an EMBL/GenBank/DDBJ whole genome shotgun (WGS) entry which is preliminary data.</text>
</comment>
<dbReference type="EMBL" id="BOML01000064">
    <property type="protein sequence ID" value="GIE06518.1"/>
    <property type="molecule type" value="Genomic_DNA"/>
</dbReference>